<sequence length="139" mass="15330">MQLGHVVFDSERYQSTQAVKVNSWIIYTRLVERSAPITHAKTHILTKGKENKVALTSSEAAYLLILMRERDGAGGEKGNGGQVDGRCRCPARSSQLGRVDGCISDQLMIHKVREVICATLSPNGCQMISVKNGMTFDEY</sequence>
<dbReference type="Proteomes" id="UP000246464">
    <property type="component" value="Chromosome 20"/>
</dbReference>
<keyword evidence="2" id="KW-1185">Reference proteome</keyword>
<evidence type="ECO:0000313" key="2">
    <source>
        <dbReference type="Proteomes" id="UP000246464"/>
    </source>
</evidence>
<accession>A0A2U9CT80</accession>
<dbReference type="EMBL" id="CP026262">
    <property type="protein sequence ID" value="AWP19884.1"/>
    <property type="molecule type" value="Genomic_DNA"/>
</dbReference>
<name>A0A2U9CT80_SCOMX</name>
<organism evidence="1 2">
    <name type="scientific">Scophthalmus maximus</name>
    <name type="common">Turbot</name>
    <name type="synonym">Psetta maxima</name>
    <dbReference type="NCBI Taxonomy" id="52904"/>
    <lineage>
        <taxon>Eukaryota</taxon>
        <taxon>Metazoa</taxon>
        <taxon>Chordata</taxon>
        <taxon>Craniata</taxon>
        <taxon>Vertebrata</taxon>
        <taxon>Euteleostomi</taxon>
        <taxon>Actinopterygii</taxon>
        <taxon>Neopterygii</taxon>
        <taxon>Teleostei</taxon>
        <taxon>Neoteleostei</taxon>
        <taxon>Acanthomorphata</taxon>
        <taxon>Carangaria</taxon>
        <taxon>Pleuronectiformes</taxon>
        <taxon>Pleuronectoidei</taxon>
        <taxon>Scophthalmidae</taxon>
        <taxon>Scophthalmus</taxon>
    </lineage>
</organism>
<dbReference type="AlphaFoldDB" id="A0A2U9CT80"/>
<evidence type="ECO:0000313" key="1">
    <source>
        <dbReference type="EMBL" id="AWP19884.1"/>
    </source>
</evidence>
<protein>
    <submittedName>
        <fullName evidence="1">Uncharacterized protein</fullName>
    </submittedName>
</protein>
<reference evidence="1 2" key="1">
    <citation type="submission" date="2017-12" db="EMBL/GenBank/DDBJ databases">
        <title>Integrating genomic resources of turbot (Scophthalmus maximus) in depth evaluation of genetic and physical mapping variation across individuals.</title>
        <authorList>
            <person name="Martinez P."/>
        </authorList>
    </citation>
    <scope>NUCLEOTIDE SEQUENCE [LARGE SCALE GENOMIC DNA]</scope>
</reference>
<proteinExistence type="predicted"/>
<gene>
    <name evidence="1" type="ORF">SMAX5B_008275</name>
</gene>